<evidence type="ECO:0000313" key="2">
    <source>
        <dbReference type="Proteomes" id="UP001221898"/>
    </source>
</evidence>
<keyword evidence="2" id="KW-1185">Reference proteome</keyword>
<reference evidence="1" key="1">
    <citation type="journal article" date="2023" name="Science">
        <title>Genome structures resolve the early diversification of teleost fishes.</title>
        <authorList>
            <person name="Parey E."/>
            <person name="Louis A."/>
            <person name="Montfort J."/>
            <person name="Bouchez O."/>
            <person name="Roques C."/>
            <person name="Iampietro C."/>
            <person name="Lluch J."/>
            <person name="Castinel A."/>
            <person name="Donnadieu C."/>
            <person name="Desvignes T."/>
            <person name="Floi Bucao C."/>
            <person name="Jouanno E."/>
            <person name="Wen M."/>
            <person name="Mejri S."/>
            <person name="Dirks R."/>
            <person name="Jansen H."/>
            <person name="Henkel C."/>
            <person name="Chen W.J."/>
            <person name="Zahm M."/>
            <person name="Cabau C."/>
            <person name="Klopp C."/>
            <person name="Thompson A.W."/>
            <person name="Robinson-Rechavi M."/>
            <person name="Braasch I."/>
            <person name="Lecointre G."/>
            <person name="Bobe J."/>
            <person name="Postlethwait J.H."/>
            <person name="Berthelot C."/>
            <person name="Roest Crollius H."/>
            <person name="Guiguen Y."/>
        </authorList>
    </citation>
    <scope>NUCLEOTIDE SEQUENCE</scope>
    <source>
        <strain evidence="1">NC1722</strain>
    </source>
</reference>
<name>A0AAD7SJD0_9TELE</name>
<dbReference type="EMBL" id="JAINUG010000058">
    <property type="protein sequence ID" value="KAJ8403368.1"/>
    <property type="molecule type" value="Genomic_DNA"/>
</dbReference>
<comment type="caution">
    <text evidence="1">The sequence shown here is derived from an EMBL/GenBank/DDBJ whole genome shotgun (WGS) entry which is preliminary data.</text>
</comment>
<protein>
    <submittedName>
        <fullName evidence="1">Uncharacterized protein</fullName>
    </submittedName>
</protein>
<gene>
    <name evidence="1" type="ORF">AAFF_G00351400</name>
</gene>
<dbReference type="AlphaFoldDB" id="A0AAD7SJD0"/>
<organism evidence="1 2">
    <name type="scientific">Aldrovandia affinis</name>
    <dbReference type="NCBI Taxonomy" id="143900"/>
    <lineage>
        <taxon>Eukaryota</taxon>
        <taxon>Metazoa</taxon>
        <taxon>Chordata</taxon>
        <taxon>Craniata</taxon>
        <taxon>Vertebrata</taxon>
        <taxon>Euteleostomi</taxon>
        <taxon>Actinopterygii</taxon>
        <taxon>Neopterygii</taxon>
        <taxon>Teleostei</taxon>
        <taxon>Notacanthiformes</taxon>
        <taxon>Halosauridae</taxon>
        <taxon>Aldrovandia</taxon>
    </lineage>
</organism>
<evidence type="ECO:0000313" key="1">
    <source>
        <dbReference type="EMBL" id="KAJ8403368.1"/>
    </source>
</evidence>
<dbReference type="Proteomes" id="UP001221898">
    <property type="component" value="Unassembled WGS sequence"/>
</dbReference>
<proteinExistence type="predicted"/>
<accession>A0AAD7SJD0</accession>
<sequence length="144" mass="16920">MLLQEVSVQTWSLDYGVQTFDPDRALPEWTWRWWLSWWPLDMGCSALPRSELRTRVCGIPRGCTRKWLPGPFTRGSRKWLQFPAVCSPTPDDQLKAINKFGLLAAEGHLEAYLKDCFVSHWEGVGWCFGEWFWRVFLKNCFLDC</sequence>